<evidence type="ECO:0000313" key="8">
    <source>
        <dbReference type="Proteomes" id="UP000259030"/>
    </source>
</evidence>
<dbReference type="Gene3D" id="1.10.1130.10">
    <property type="entry name" value="Flavocytochrome C3, Chain A"/>
    <property type="match status" value="1"/>
</dbReference>
<feature type="domain" description="Cytochrome c" evidence="6">
    <location>
        <begin position="217"/>
        <end position="394"/>
    </location>
</feature>
<protein>
    <recommendedName>
        <fullName evidence="6">Cytochrome c domain-containing protein</fullName>
    </recommendedName>
</protein>
<organism evidence="7 8">
    <name type="scientific">Deinococcus ficus</name>
    <dbReference type="NCBI Taxonomy" id="317577"/>
    <lineage>
        <taxon>Bacteria</taxon>
        <taxon>Thermotogati</taxon>
        <taxon>Deinococcota</taxon>
        <taxon>Deinococci</taxon>
        <taxon>Deinococcales</taxon>
        <taxon>Deinococcaceae</taxon>
        <taxon>Deinococcus</taxon>
    </lineage>
</organism>
<feature type="signal peptide" evidence="5">
    <location>
        <begin position="1"/>
        <end position="16"/>
    </location>
</feature>
<accession>A0A221SUC0</accession>
<dbReference type="KEGG" id="dfc:DFI_03680"/>
<dbReference type="SUPFAM" id="SSF48695">
    <property type="entry name" value="Multiheme cytochromes"/>
    <property type="match status" value="1"/>
</dbReference>
<evidence type="ECO:0000256" key="3">
    <source>
        <dbReference type="ARBA" id="ARBA00023004"/>
    </source>
</evidence>
<dbReference type="Proteomes" id="UP000259030">
    <property type="component" value="Chromosome"/>
</dbReference>
<dbReference type="AlphaFoldDB" id="A0A221SUC0"/>
<dbReference type="InterPro" id="IPR051829">
    <property type="entry name" value="Multiheme_Cytochr_ET"/>
</dbReference>
<dbReference type="InterPro" id="IPR036280">
    <property type="entry name" value="Multihaem_cyt_sf"/>
</dbReference>
<proteinExistence type="predicted"/>
<evidence type="ECO:0000256" key="1">
    <source>
        <dbReference type="ARBA" id="ARBA00022723"/>
    </source>
</evidence>
<keyword evidence="4" id="KW-0349">Heme</keyword>
<keyword evidence="8" id="KW-1185">Reference proteome</keyword>
<keyword evidence="3 4" id="KW-0408">Iron</keyword>
<feature type="chain" id="PRO_5013256803" description="Cytochrome c domain-containing protein" evidence="5">
    <location>
        <begin position="17"/>
        <end position="428"/>
    </location>
</feature>
<dbReference type="GO" id="GO:0020037">
    <property type="term" value="F:heme binding"/>
    <property type="evidence" value="ECO:0007669"/>
    <property type="project" value="InterPro"/>
</dbReference>
<keyword evidence="2 5" id="KW-0732">Signal</keyword>
<dbReference type="PROSITE" id="PS51007">
    <property type="entry name" value="CYTC"/>
    <property type="match status" value="1"/>
</dbReference>
<dbReference type="PANTHER" id="PTHR35038">
    <property type="entry name" value="DISSIMILATORY SULFITE REDUCTASE SIRA"/>
    <property type="match status" value="1"/>
</dbReference>
<gene>
    <name evidence="7" type="ORF">DFI_03680</name>
</gene>
<evidence type="ECO:0000256" key="2">
    <source>
        <dbReference type="ARBA" id="ARBA00022729"/>
    </source>
</evidence>
<evidence type="ECO:0000259" key="6">
    <source>
        <dbReference type="PROSITE" id="PS51007"/>
    </source>
</evidence>
<evidence type="ECO:0000313" key="7">
    <source>
        <dbReference type="EMBL" id="ASN80234.1"/>
    </source>
</evidence>
<dbReference type="GO" id="GO:0009055">
    <property type="term" value="F:electron transfer activity"/>
    <property type="evidence" value="ECO:0007669"/>
    <property type="project" value="InterPro"/>
</dbReference>
<dbReference type="GO" id="GO:0046872">
    <property type="term" value="F:metal ion binding"/>
    <property type="evidence" value="ECO:0007669"/>
    <property type="project" value="UniProtKB-KW"/>
</dbReference>
<reference evidence="7 8" key="1">
    <citation type="submission" date="2017-05" db="EMBL/GenBank/DDBJ databases">
        <title>The complete genome sequence of Deinococcus ficus isolated from the rhizosphere of the Ficus religiosa L. in Taiwan.</title>
        <authorList>
            <person name="Wu K.-M."/>
            <person name="Liao T.-L."/>
            <person name="Liu Y.-M."/>
            <person name="Young C.-C."/>
            <person name="Tsai S.-F."/>
        </authorList>
    </citation>
    <scope>NUCLEOTIDE SEQUENCE [LARGE SCALE GENOMIC DNA]</scope>
    <source>
        <strain evidence="7 8">CC-FR2-10</strain>
    </source>
</reference>
<keyword evidence="1 4" id="KW-0479">Metal-binding</keyword>
<dbReference type="InterPro" id="IPR009056">
    <property type="entry name" value="Cyt_c-like_dom"/>
</dbReference>
<dbReference type="EMBL" id="CP021081">
    <property type="protein sequence ID" value="ASN80234.1"/>
    <property type="molecule type" value="Genomic_DNA"/>
</dbReference>
<evidence type="ECO:0000256" key="4">
    <source>
        <dbReference type="PROSITE-ProRule" id="PRU00433"/>
    </source>
</evidence>
<sequence>MRQAFILAGLPAAALAGLVAAGHMQTAAQPLSSSGPAQATQAQVQALNSGTLLAGTMVLAQAGTASANVRGVSSATCMNCHGSTPKYPVLGAKLTYEHSAHKLNGNATYANGGGCQQCHTNEGFIEWTQKGKIDPATFVANPSQPGCMTCHAPHETGTMALRTTKAVTLVNKEEFDGGKGNLCASCHQSRSDAKAAVKDLPAKDVTARLGAHHGPQADMMVGTNAYQFPGKTYGSSDHYSSVDNTCVSCHMNLPKGRYSLSPEIGGHSMNLAGEVHEVETLNTSACVSCHKDMKQAPGTASWSKFSDAGVQWVGPTAVFAVTASDDYDRDGKKEYVQDEVQGLMDLLVNPQGTGAMQTKLAMYDAKGTYIGAKAAAPYTAAQVGALFNYRYVLEDRSRGIHNLTYTVQLLTDSIAALDPAFDTSARPK</sequence>
<name>A0A221SUC0_9DEIO</name>
<evidence type="ECO:0000256" key="5">
    <source>
        <dbReference type="SAM" id="SignalP"/>
    </source>
</evidence>